<name>A0A5C5WSP3_9BACT</name>
<dbReference type="Proteomes" id="UP000316598">
    <property type="component" value="Unassembled WGS sequence"/>
</dbReference>
<organism evidence="1 2">
    <name type="scientific">Rubripirellula amarantea</name>
    <dbReference type="NCBI Taxonomy" id="2527999"/>
    <lineage>
        <taxon>Bacteria</taxon>
        <taxon>Pseudomonadati</taxon>
        <taxon>Planctomycetota</taxon>
        <taxon>Planctomycetia</taxon>
        <taxon>Pirellulales</taxon>
        <taxon>Pirellulaceae</taxon>
        <taxon>Rubripirellula</taxon>
    </lineage>
</organism>
<proteinExistence type="predicted"/>
<comment type="caution">
    <text evidence="1">The sequence shown here is derived from an EMBL/GenBank/DDBJ whole genome shotgun (WGS) entry which is preliminary data.</text>
</comment>
<keyword evidence="2" id="KW-1185">Reference proteome</keyword>
<evidence type="ECO:0000313" key="1">
    <source>
        <dbReference type="EMBL" id="TWT53647.1"/>
    </source>
</evidence>
<reference evidence="1 2" key="1">
    <citation type="submission" date="2019-02" db="EMBL/GenBank/DDBJ databases">
        <title>Deep-cultivation of Planctomycetes and their phenomic and genomic characterization uncovers novel biology.</title>
        <authorList>
            <person name="Wiegand S."/>
            <person name="Jogler M."/>
            <person name="Boedeker C."/>
            <person name="Pinto D."/>
            <person name="Vollmers J."/>
            <person name="Rivas-Marin E."/>
            <person name="Kohn T."/>
            <person name="Peeters S.H."/>
            <person name="Heuer A."/>
            <person name="Rast P."/>
            <person name="Oberbeckmann S."/>
            <person name="Bunk B."/>
            <person name="Jeske O."/>
            <person name="Meyerdierks A."/>
            <person name="Storesund J.E."/>
            <person name="Kallscheuer N."/>
            <person name="Luecker S."/>
            <person name="Lage O.M."/>
            <person name="Pohl T."/>
            <person name="Merkel B.J."/>
            <person name="Hornburger P."/>
            <person name="Mueller R.-W."/>
            <person name="Bruemmer F."/>
            <person name="Labrenz M."/>
            <person name="Spormann A.M."/>
            <person name="Op Den Camp H."/>
            <person name="Overmann J."/>
            <person name="Amann R."/>
            <person name="Jetten M.S.M."/>
            <person name="Mascher T."/>
            <person name="Medema M.H."/>
            <person name="Devos D.P."/>
            <person name="Kaster A.-K."/>
            <person name="Ovreas L."/>
            <person name="Rohde M."/>
            <person name="Galperin M.Y."/>
            <person name="Jogler C."/>
        </authorList>
    </citation>
    <scope>NUCLEOTIDE SEQUENCE [LARGE SCALE GENOMIC DNA]</scope>
    <source>
        <strain evidence="1 2">Pla22</strain>
    </source>
</reference>
<dbReference type="EMBL" id="SJPI01000001">
    <property type="protein sequence ID" value="TWT53647.1"/>
    <property type="molecule type" value="Genomic_DNA"/>
</dbReference>
<dbReference type="AlphaFoldDB" id="A0A5C5WSP3"/>
<protein>
    <submittedName>
        <fullName evidence="1">Uncharacterized protein</fullName>
    </submittedName>
</protein>
<sequence>MRQTLLDEETCHSTRLCKTSVDSSMDSGVLLQNTGLSAYGKATLLLLEDRQKLCPASPRRNKVTLKRAWKNVAIPSE</sequence>
<accession>A0A5C5WSP3</accession>
<evidence type="ECO:0000313" key="2">
    <source>
        <dbReference type="Proteomes" id="UP000316598"/>
    </source>
</evidence>
<gene>
    <name evidence="1" type="ORF">Pla22_12770</name>
</gene>